<evidence type="ECO:0000256" key="7">
    <source>
        <dbReference type="SAM" id="Coils"/>
    </source>
</evidence>
<dbReference type="InterPro" id="IPR003423">
    <property type="entry name" value="OMP_efflux"/>
</dbReference>
<dbReference type="InterPro" id="IPR051906">
    <property type="entry name" value="TolC-like"/>
</dbReference>
<feature type="coiled-coil region" evidence="7">
    <location>
        <begin position="417"/>
        <end position="444"/>
    </location>
</feature>
<evidence type="ECO:0000256" key="3">
    <source>
        <dbReference type="ARBA" id="ARBA00022452"/>
    </source>
</evidence>
<keyword evidence="3" id="KW-1134">Transmembrane beta strand</keyword>
<dbReference type="GO" id="GO:0009279">
    <property type="term" value="C:cell outer membrane"/>
    <property type="evidence" value="ECO:0007669"/>
    <property type="project" value="UniProtKB-SubCell"/>
</dbReference>
<gene>
    <name evidence="8" type="ORF">METZ01_LOCUS55070</name>
</gene>
<evidence type="ECO:0000256" key="1">
    <source>
        <dbReference type="ARBA" id="ARBA00004442"/>
    </source>
</evidence>
<accession>A0A381SE02</accession>
<keyword evidence="2" id="KW-0813">Transport</keyword>
<organism evidence="8">
    <name type="scientific">marine metagenome</name>
    <dbReference type="NCBI Taxonomy" id="408172"/>
    <lineage>
        <taxon>unclassified sequences</taxon>
        <taxon>metagenomes</taxon>
        <taxon>ecological metagenomes</taxon>
    </lineage>
</organism>
<sequence length="472" mass="51464">MKLVMFVLVLVGVVETSGAQEPLEVRIAELIEQAASEQTPPAARTVRLTLDEAVSRALENNLDIAVQRLNPQIADLDIASAQAAFSPTFDSTIGTTSRVQPSVTQLDGGQRVVSNTATYNAGLTKALKWGGASIDASWSNNRNATTSIFSSFNPSYRSNVDVIYTQPLLRGFKIDSNRQRLQVTQLSRELSDIDLRRLITNTEAAVRSAYWDLVIASEAINVQEQFVELAEDLITDNQARVELGTLAPIDIIQSQAEAAQRRQVLTEALQVRRTAALILKRLLVSGTDDLLWEAEVVPVDRPRFDASPVNIEEAIRAALAQRTDIARSRRQLDINDINLRAARDTTLPALDVRASYTLQGLGGTQFVRSGLGGDVGTVLPGGYVDSLNQLIGNDFPAWNVSMTLSYPLGQSAAEASYARAQIQAKQTQAQIEQMELQIATEVTNAGLQIQSSLRRIEAATAARELARQQLDA</sequence>
<evidence type="ECO:0000256" key="4">
    <source>
        <dbReference type="ARBA" id="ARBA00022692"/>
    </source>
</evidence>
<evidence type="ECO:0008006" key="9">
    <source>
        <dbReference type="Google" id="ProtNLM"/>
    </source>
</evidence>
<dbReference type="PANTHER" id="PTHR30026:SF23">
    <property type="entry name" value="TO APRF-PUTATIVE OUTER MEMBRANE EFFLUX PROTEIN OR SECRETED ALKALINE PHOSPHATASE-RELATED"/>
    <property type="match status" value="1"/>
</dbReference>
<comment type="subcellular location">
    <subcellularLocation>
        <location evidence="1">Cell outer membrane</location>
    </subcellularLocation>
</comment>
<keyword evidence="6" id="KW-0998">Cell outer membrane</keyword>
<evidence type="ECO:0000256" key="2">
    <source>
        <dbReference type="ARBA" id="ARBA00022448"/>
    </source>
</evidence>
<proteinExistence type="predicted"/>
<evidence type="ECO:0000256" key="5">
    <source>
        <dbReference type="ARBA" id="ARBA00023136"/>
    </source>
</evidence>
<name>A0A381SE02_9ZZZZ</name>
<dbReference type="Pfam" id="PF02321">
    <property type="entry name" value="OEP"/>
    <property type="match status" value="1"/>
</dbReference>
<dbReference type="AlphaFoldDB" id="A0A381SE02"/>
<dbReference type="GO" id="GO:0015288">
    <property type="term" value="F:porin activity"/>
    <property type="evidence" value="ECO:0007669"/>
    <property type="project" value="TreeGrafter"/>
</dbReference>
<dbReference type="SUPFAM" id="SSF56954">
    <property type="entry name" value="Outer membrane efflux proteins (OEP)"/>
    <property type="match status" value="1"/>
</dbReference>
<keyword evidence="4" id="KW-0812">Transmembrane</keyword>
<dbReference type="GO" id="GO:1990281">
    <property type="term" value="C:efflux pump complex"/>
    <property type="evidence" value="ECO:0007669"/>
    <property type="project" value="TreeGrafter"/>
</dbReference>
<dbReference type="PANTHER" id="PTHR30026">
    <property type="entry name" value="OUTER MEMBRANE PROTEIN TOLC"/>
    <property type="match status" value="1"/>
</dbReference>
<evidence type="ECO:0000313" key="8">
    <source>
        <dbReference type="EMBL" id="SVA02216.1"/>
    </source>
</evidence>
<dbReference type="GO" id="GO:0015562">
    <property type="term" value="F:efflux transmembrane transporter activity"/>
    <property type="evidence" value="ECO:0007669"/>
    <property type="project" value="InterPro"/>
</dbReference>
<keyword evidence="7" id="KW-0175">Coiled coil</keyword>
<reference evidence="8" key="1">
    <citation type="submission" date="2018-05" db="EMBL/GenBank/DDBJ databases">
        <authorList>
            <person name="Lanie J.A."/>
            <person name="Ng W.-L."/>
            <person name="Kazmierczak K.M."/>
            <person name="Andrzejewski T.M."/>
            <person name="Davidsen T.M."/>
            <person name="Wayne K.J."/>
            <person name="Tettelin H."/>
            <person name="Glass J.I."/>
            <person name="Rusch D."/>
            <person name="Podicherti R."/>
            <person name="Tsui H.-C.T."/>
            <person name="Winkler M.E."/>
        </authorList>
    </citation>
    <scope>NUCLEOTIDE SEQUENCE</scope>
</reference>
<evidence type="ECO:0000256" key="6">
    <source>
        <dbReference type="ARBA" id="ARBA00023237"/>
    </source>
</evidence>
<dbReference type="Gene3D" id="1.20.1600.10">
    <property type="entry name" value="Outer membrane efflux proteins (OEP)"/>
    <property type="match status" value="1"/>
</dbReference>
<feature type="non-terminal residue" evidence="8">
    <location>
        <position position="472"/>
    </location>
</feature>
<dbReference type="EMBL" id="UINC01002983">
    <property type="protein sequence ID" value="SVA02216.1"/>
    <property type="molecule type" value="Genomic_DNA"/>
</dbReference>
<protein>
    <recommendedName>
        <fullName evidence="9">TolC family protein</fullName>
    </recommendedName>
</protein>
<keyword evidence="5" id="KW-0472">Membrane</keyword>